<dbReference type="Gene3D" id="2.40.160.20">
    <property type="match status" value="1"/>
</dbReference>
<proteinExistence type="predicted"/>
<evidence type="ECO:0000313" key="1">
    <source>
        <dbReference type="EMBL" id="KAK4251944.1"/>
    </source>
</evidence>
<dbReference type="AlphaFoldDB" id="A0AAN7HV49"/>
<keyword evidence="2" id="KW-1185">Reference proteome</keyword>
<accession>A0AAN7HV49</accession>
<reference evidence="1" key="2">
    <citation type="submission" date="2023-05" db="EMBL/GenBank/DDBJ databases">
        <authorList>
            <consortium name="Lawrence Berkeley National Laboratory"/>
            <person name="Steindorff A."/>
            <person name="Hensen N."/>
            <person name="Bonometti L."/>
            <person name="Westerberg I."/>
            <person name="Brannstrom I.O."/>
            <person name="Guillou S."/>
            <person name="Cros-Aarteil S."/>
            <person name="Calhoun S."/>
            <person name="Haridas S."/>
            <person name="Kuo A."/>
            <person name="Mondo S."/>
            <person name="Pangilinan J."/>
            <person name="Riley R."/>
            <person name="Labutti K."/>
            <person name="Andreopoulos B."/>
            <person name="Lipzen A."/>
            <person name="Chen C."/>
            <person name="Yanf M."/>
            <person name="Daum C."/>
            <person name="Ng V."/>
            <person name="Clum A."/>
            <person name="Ohm R."/>
            <person name="Martin F."/>
            <person name="Silar P."/>
            <person name="Natvig D."/>
            <person name="Lalanne C."/>
            <person name="Gautier V."/>
            <person name="Ament-Velasquez S.L."/>
            <person name="Kruys A."/>
            <person name="Hutchinson M.I."/>
            <person name="Powell A.J."/>
            <person name="Barry K."/>
            <person name="Miller A.N."/>
            <person name="Grigoriev I.V."/>
            <person name="Debuchy R."/>
            <person name="Gladieux P."/>
            <person name="Thoren M.H."/>
            <person name="Johannesson H."/>
        </authorList>
    </citation>
    <scope>NUCLEOTIDE SEQUENCE</scope>
    <source>
        <strain evidence="1">CBS 359.72</strain>
    </source>
</reference>
<dbReference type="Pfam" id="PF11578">
    <property type="entry name" value="DUF3237"/>
    <property type="match status" value="1"/>
</dbReference>
<reference evidence="1" key="1">
    <citation type="journal article" date="2023" name="Mol. Phylogenet. Evol.">
        <title>Genome-scale phylogeny and comparative genomics of the fungal order Sordariales.</title>
        <authorList>
            <person name="Hensen N."/>
            <person name="Bonometti L."/>
            <person name="Westerberg I."/>
            <person name="Brannstrom I.O."/>
            <person name="Guillou S."/>
            <person name="Cros-Aarteil S."/>
            <person name="Calhoun S."/>
            <person name="Haridas S."/>
            <person name="Kuo A."/>
            <person name="Mondo S."/>
            <person name="Pangilinan J."/>
            <person name="Riley R."/>
            <person name="LaButti K."/>
            <person name="Andreopoulos B."/>
            <person name="Lipzen A."/>
            <person name="Chen C."/>
            <person name="Yan M."/>
            <person name="Daum C."/>
            <person name="Ng V."/>
            <person name="Clum A."/>
            <person name="Steindorff A."/>
            <person name="Ohm R.A."/>
            <person name="Martin F."/>
            <person name="Silar P."/>
            <person name="Natvig D.O."/>
            <person name="Lalanne C."/>
            <person name="Gautier V."/>
            <person name="Ament-Velasquez S.L."/>
            <person name="Kruys A."/>
            <person name="Hutchinson M.I."/>
            <person name="Powell A.J."/>
            <person name="Barry K."/>
            <person name="Miller A.N."/>
            <person name="Grigoriev I.V."/>
            <person name="Debuchy R."/>
            <person name="Gladieux P."/>
            <person name="Hiltunen Thoren M."/>
            <person name="Johannesson H."/>
        </authorList>
    </citation>
    <scope>NUCLEOTIDE SEQUENCE</scope>
    <source>
        <strain evidence="1">CBS 359.72</strain>
    </source>
</reference>
<evidence type="ECO:0000313" key="2">
    <source>
        <dbReference type="Proteomes" id="UP001303647"/>
    </source>
</evidence>
<comment type="caution">
    <text evidence="1">The sequence shown here is derived from an EMBL/GenBank/DDBJ whole genome shotgun (WGS) entry which is preliminary data.</text>
</comment>
<gene>
    <name evidence="1" type="ORF">C7999DRAFT_37310</name>
</gene>
<dbReference type="EMBL" id="MU857603">
    <property type="protein sequence ID" value="KAK4251944.1"/>
    <property type="molecule type" value="Genomic_DNA"/>
</dbReference>
<protein>
    <submittedName>
        <fullName evidence="1">Uncharacterized protein</fullName>
    </submittedName>
</protein>
<sequence>MAGFPKLIPAFTVQVAIAPPQAISTSLTFVPFLSTGGTIISEPSYPIRLNAAIEHGADYIKAGPNGPDGSSSRHVRLDVQSLARDAATGALLRFIYRGKIATTGDAGRVLRGEEGAGTTGFGEAFSVVEFEVGSKELAVLEEKVYVGSGRFIIEPGKPTIVEYKVSEVTA</sequence>
<name>A0AAN7HV49_9PEZI</name>
<organism evidence="1 2">
    <name type="scientific">Corynascus novoguineensis</name>
    <dbReference type="NCBI Taxonomy" id="1126955"/>
    <lineage>
        <taxon>Eukaryota</taxon>
        <taxon>Fungi</taxon>
        <taxon>Dikarya</taxon>
        <taxon>Ascomycota</taxon>
        <taxon>Pezizomycotina</taxon>
        <taxon>Sordariomycetes</taxon>
        <taxon>Sordariomycetidae</taxon>
        <taxon>Sordariales</taxon>
        <taxon>Chaetomiaceae</taxon>
        <taxon>Corynascus</taxon>
    </lineage>
</organism>
<dbReference type="Proteomes" id="UP001303647">
    <property type="component" value="Unassembled WGS sequence"/>
</dbReference>